<dbReference type="eggNOG" id="ENOG5031QPK">
    <property type="taxonomic scope" value="Bacteria"/>
</dbReference>
<feature type="transmembrane region" description="Helical" evidence="1">
    <location>
        <begin position="70"/>
        <end position="90"/>
    </location>
</feature>
<dbReference type="HOGENOM" id="CLU_083138_1_0_3"/>
<dbReference type="AlphaFoldDB" id="B1WTE6"/>
<gene>
    <name evidence="2" type="ordered locus">cce_2720</name>
</gene>
<sequence length="206" mass="22509">MKMLNLYDEALLMFNFLSSSTNPQHLARSFLWLGRIGLILQIFLGFIPLLVVVAYVLSQSGQGLIGGFSFGLWLAIACLIILMFSIYWCFRYTNLANKLRKAETRPSKSQVVRHLQLGLLANIVILIITVIIALFRVGELTFKLLTLPQGATVIAPNKIGTTLATPGALITPSNMIAIQAMLNVIAAGLVGVIVALLLLYKVGKQP</sequence>
<evidence type="ECO:0000256" key="1">
    <source>
        <dbReference type="SAM" id="Phobius"/>
    </source>
</evidence>
<proteinExistence type="predicted"/>
<dbReference type="STRING" id="43989.cce_2720"/>
<evidence type="ECO:0000313" key="2">
    <source>
        <dbReference type="EMBL" id="ACB52068.1"/>
    </source>
</evidence>
<dbReference type="EMBL" id="CP000806">
    <property type="protein sequence ID" value="ACB52068.1"/>
    <property type="molecule type" value="Genomic_DNA"/>
</dbReference>
<organism evidence="2 3">
    <name type="scientific">Crocosphaera subtropica (strain ATCC 51142 / BH68)</name>
    <name type="common">Cyanothece sp. (strain ATCC 51142)</name>
    <dbReference type="NCBI Taxonomy" id="43989"/>
    <lineage>
        <taxon>Bacteria</taxon>
        <taxon>Bacillati</taxon>
        <taxon>Cyanobacteriota</taxon>
        <taxon>Cyanophyceae</taxon>
        <taxon>Oscillatoriophycideae</taxon>
        <taxon>Chroococcales</taxon>
        <taxon>Aphanothecaceae</taxon>
        <taxon>Crocosphaera</taxon>
        <taxon>Crocosphaera subtropica</taxon>
    </lineage>
</organism>
<evidence type="ECO:0000313" key="3">
    <source>
        <dbReference type="Proteomes" id="UP000001203"/>
    </source>
</evidence>
<keyword evidence="1" id="KW-0472">Membrane</keyword>
<dbReference type="Pfam" id="PF12263">
    <property type="entry name" value="DUF3611"/>
    <property type="match status" value="1"/>
</dbReference>
<keyword evidence="3" id="KW-1185">Reference proteome</keyword>
<protein>
    <submittedName>
        <fullName evidence="2">Uncharacterized protein</fullName>
    </submittedName>
</protein>
<feature type="transmembrane region" description="Helical" evidence="1">
    <location>
        <begin position="38"/>
        <end position="58"/>
    </location>
</feature>
<feature type="transmembrane region" description="Helical" evidence="1">
    <location>
        <begin position="111"/>
        <end position="135"/>
    </location>
</feature>
<accession>B1WTE6</accession>
<reference evidence="2 3" key="1">
    <citation type="journal article" date="2008" name="Proc. Natl. Acad. Sci. U.S.A.">
        <title>The genome of Cyanothece 51142, a unicellular diazotrophic cyanobacterium important in the marine nitrogen cycle.</title>
        <authorList>
            <person name="Welsh E.A."/>
            <person name="Liberton M."/>
            <person name="Stoeckel J."/>
            <person name="Loh T."/>
            <person name="Elvitigala T."/>
            <person name="Wang C."/>
            <person name="Wollam A."/>
            <person name="Fulton R.S."/>
            <person name="Clifton S.W."/>
            <person name="Jacobs J.M."/>
            <person name="Aurora R."/>
            <person name="Ghosh B.K."/>
            <person name="Sherman L.A."/>
            <person name="Smith R.D."/>
            <person name="Wilson R.K."/>
            <person name="Pakrasi H.B."/>
        </authorList>
    </citation>
    <scope>NUCLEOTIDE SEQUENCE [LARGE SCALE GENOMIC DNA]</scope>
    <source>
        <strain evidence="3">ATCC 51142 / BH68</strain>
    </source>
</reference>
<name>B1WTE6_CROS5</name>
<dbReference type="Proteomes" id="UP000001203">
    <property type="component" value="Chromosome circular"/>
</dbReference>
<dbReference type="KEGG" id="cyt:cce_2720"/>
<feature type="transmembrane region" description="Helical" evidence="1">
    <location>
        <begin position="176"/>
        <end position="200"/>
    </location>
</feature>
<keyword evidence="1" id="KW-0812">Transmembrane</keyword>
<keyword evidence="1" id="KW-1133">Transmembrane helix</keyword>
<dbReference type="InterPro" id="IPR022051">
    <property type="entry name" value="DUF3611"/>
</dbReference>